<name>A0A1B1B0E9_9ACTN</name>
<protein>
    <submittedName>
        <fullName evidence="1">Uncharacterized protein</fullName>
    </submittedName>
</protein>
<dbReference type="AlphaFoldDB" id="A0A1B1B0E9"/>
<dbReference type="GO" id="GO:0005975">
    <property type="term" value="P:carbohydrate metabolic process"/>
    <property type="evidence" value="ECO:0007669"/>
    <property type="project" value="UniProtKB-ARBA"/>
</dbReference>
<dbReference type="KEGG" id="sgs:AVL59_24585"/>
<reference evidence="1 2" key="1">
    <citation type="submission" date="2016-06" db="EMBL/GenBank/DDBJ databases">
        <title>Complete genome sequence of Streptomyces griseochromogenes ATCC 14511, the Blasticidin S producer.</title>
        <authorList>
            <person name="Wu L."/>
        </authorList>
    </citation>
    <scope>NUCLEOTIDE SEQUENCE [LARGE SCALE GENOMIC DNA]</scope>
    <source>
        <strain evidence="1 2">ATCC 14511</strain>
    </source>
</reference>
<evidence type="ECO:0000313" key="2">
    <source>
        <dbReference type="Proteomes" id="UP000092659"/>
    </source>
</evidence>
<gene>
    <name evidence="1" type="ORF">AVL59_24585</name>
</gene>
<dbReference type="EMBL" id="CP016279">
    <property type="protein sequence ID" value="ANP52298.1"/>
    <property type="molecule type" value="Genomic_DNA"/>
</dbReference>
<evidence type="ECO:0000313" key="1">
    <source>
        <dbReference type="EMBL" id="ANP52298.1"/>
    </source>
</evidence>
<dbReference type="Gene3D" id="2.60.40.10">
    <property type="entry name" value="Immunoglobulins"/>
    <property type="match status" value="1"/>
</dbReference>
<proteinExistence type="predicted"/>
<dbReference type="Proteomes" id="UP000092659">
    <property type="component" value="Chromosome"/>
</dbReference>
<dbReference type="InterPro" id="IPR013783">
    <property type="entry name" value="Ig-like_fold"/>
</dbReference>
<organism evidence="1 2">
    <name type="scientific">Streptomyces griseochromogenes</name>
    <dbReference type="NCBI Taxonomy" id="68214"/>
    <lineage>
        <taxon>Bacteria</taxon>
        <taxon>Bacillati</taxon>
        <taxon>Actinomycetota</taxon>
        <taxon>Actinomycetes</taxon>
        <taxon>Kitasatosporales</taxon>
        <taxon>Streptomycetaceae</taxon>
        <taxon>Streptomyces</taxon>
    </lineage>
</organism>
<sequence length="120" mass="12784">MTFRLPSERMAHWDVATGAFTVDPGRYEVLLARSAADIVLSAPLTVSGTQAAPRALVSRRTLAADFDDYTDVSLVDATRARGDAVAPADPAHPATLLFRAADLSGAARFEAEVARDRRTG</sequence>
<accession>A0A1B1B0E9</accession>
<dbReference type="STRING" id="68214.AVL59_24585"/>